<evidence type="ECO:0000313" key="11">
    <source>
        <dbReference type="Proteomes" id="UP000050816"/>
    </source>
</evidence>
<feature type="binding site" evidence="8">
    <location>
        <position position="12"/>
    </location>
    <ligand>
        <name>substrate</name>
    </ligand>
</feature>
<feature type="binding site" evidence="8">
    <location>
        <begin position="233"/>
        <end position="234"/>
    </location>
    <ligand>
        <name>substrate</name>
    </ligand>
</feature>
<evidence type="ECO:0000256" key="3">
    <source>
        <dbReference type="ARBA" id="ARBA00013080"/>
    </source>
</evidence>
<dbReference type="HAMAP" id="MF_00197">
    <property type="entry name" value="DAP_epimerase"/>
    <property type="match status" value="1"/>
</dbReference>
<feature type="binding site" evidence="8">
    <location>
        <position position="71"/>
    </location>
    <ligand>
        <name>substrate</name>
    </ligand>
</feature>
<feature type="active site" evidence="9">
    <location>
        <position position="80"/>
    </location>
</feature>
<feature type="binding site" evidence="8">
    <location>
        <begin position="81"/>
        <end position="82"/>
    </location>
    <ligand>
        <name>substrate</name>
    </ligand>
</feature>
<feature type="binding site" evidence="8">
    <location>
        <position position="205"/>
    </location>
    <ligand>
        <name>substrate</name>
    </ligand>
</feature>
<feature type="site" description="Could be important to modulate the pK values of the two catalytic cysteine residues" evidence="8">
    <location>
        <position position="171"/>
    </location>
</feature>
<dbReference type="SUPFAM" id="SSF54506">
    <property type="entry name" value="Diaminopimelate epimerase-like"/>
    <property type="match status" value="2"/>
</dbReference>
<evidence type="ECO:0000256" key="2">
    <source>
        <dbReference type="ARBA" id="ARBA00010219"/>
    </source>
</evidence>
<comment type="pathway">
    <text evidence="1 8">Amino-acid biosynthesis; L-lysine biosynthesis via DAP pathway; DL-2,6-diaminopimelate from LL-2,6-diaminopimelate: step 1/1.</text>
</comment>
<dbReference type="InterPro" id="IPR001653">
    <property type="entry name" value="DAP_epimerase_DapF"/>
</dbReference>
<sequence length="336" mass="36289">MAQLLKVHGSFNHFFLLDQTTLPTPLSDPALIRLAQHLTDPGNGFLHGADGLLVVNRSEHPGVLGQMRVINADGNEASMCGNGLRTVARYLSEKTGQTNFKVETRQADLAVRKETDFATQVPAFAVEISPVRFNAAALPFTNLGRERIIDDLVPELAPGLRFTSLAVPNPHLIAFGDEALLTGPLMGELGAFLNQPNPYYPDGVNLNFAKILGEDELFVRTYERGVGFTNACGTGMSATSLAFALTHPTLGHFETPITVYNPGGLVKTLLHSVHHHYQIELIGNATVTHQLEIADDLLAAANFTTDQVVVTETGEDAAYQQFVATLPTPVKVAVKD</sequence>
<evidence type="ECO:0000256" key="9">
    <source>
        <dbReference type="PROSITE-ProRule" id="PRU10125"/>
    </source>
</evidence>
<name>A0A0R1ULR2_9LACO</name>
<feature type="active site" description="Proton donor" evidence="8">
    <location>
        <position position="80"/>
    </location>
</feature>
<dbReference type="EMBL" id="AZFK01000004">
    <property type="protein sequence ID" value="KRL92458.1"/>
    <property type="molecule type" value="Genomic_DNA"/>
</dbReference>
<evidence type="ECO:0000256" key="8">
    <source>
        <dbReference type="HAMAP-Rule" id="MF_00197"/>
    </source>
</evidence>
<feature type="site" description="Could be important to modulate the pK values of the two catalytic cysteine residues" evidence="8">
    <location>
        <position position="223"/>
    </location>
</feature>
<feature type="active site" description="Proton acceptor" evidence="8">
    <location>
        <position position="232"/>
    </location>
</feature>
<evidence type="ECO:0000256" key="7">
    <source>
        <dbReference type="ARBA" id="ARBA00051712"/>
    </source>
</evidence>
<evidence type="ECO:0000256" key="4">
    <source>
        <dbReference type="ARBA" id="ARBA00022605"/>
    </source>
</evidence>
<comment type="similarity">
    <text evidence="2 8">Belongs to the diaminopimelate epimerase family.</text>
</comment>
<organism evidence="10 11">
    <name type="scientific">Limosilactobacillus ingluviei DSM 15946</name>
    <dbReference type="NCBI Taxonomy" id="1423760"/>
    <lineage>
        <taxon>Bacteria</taxon>
        <taxon>Bacillati</taxon>
        <taxon>Bacillota</taxon>
        <taxon>Bacilli</taxon>
        <taxon>Lactobacillales</taxon>
        <taxon>Lactobacillaceae</taxon>
        <taxon>Limosilactobacillus</taxon>
    </lineage>
</organism>
<protein>
    <recommendedName>
        <fullName evidence="3 8">Diaminopimelate epimerase</fullName>
        <shortName evidence="8">DAP epimerase</shortName>
        <ecNumber evidence="3 8">5.1.1.7</ecNumber>
    </recommendedName>
    <alternativeName>
        <fullName evidence="8">PLP-independent amino acid racemase</fullName>
    </alternativeName>
</protein>
<dbReference type="Pfam" id="PF01678">
    <property type="entry name" value="DAP_epimerase"/>
    <property type="match status" value="2"/>
</dbReference>
<dbReference type="NCBIfam" id="TIGR00652">
    <property type="entry name" value="DapF"/>
    <property type="match status" value="1"/>
</dbReference>
<keyword evidence="4 8" id="KW-0028">Amino-acid biosynthesis</keyword>
<comment type="subcellular location">
    <subcellularLocation>
        <location evidence="8">Cytoplasm</location>
    </subcellularLocation>
</comment>
<keyword evidence="5 8" id="KW-0457">Lysine biosynthesis</keyword>
<comment type="subunit">
    <text evidence="8">Homodimer.</text>
</comment>
<accession>A0A0R1ULR2</accession>
<dbReference type="PANTHER" id="PTHR31689:SF0">
    <property type="entry name" value="DIAMINOPIMELATE EPIMERASE"/>
    <property type="match status" value="1"/>
</dbReference>
<dbReference type="Gene3D" id="3.10.310.10">
    <property type="entry name" value="Diaminopimelate Epimerase, Chain A, domain 1"/>
    <property type="match status" value="2"/>
</dbReference>
<feature type="binding site" evidence="8">
    <location>
        <position position="169"/>
    </location>
    <ligand>
        <name>substrate</name>
    </ligand>
</feature>
<keyword evidence="6 8" id="KW-0413">Isomerase</keyword>
<reference evidence="10 11" key="1">
    <citation type="journal article" date="2015" name="Genome Announc.">
        <title>Expanding the biotechnology potential of lactobacilli through comparative genomics of 213 strains and associated genera.</title>
        <authorList>
            <person name="Sun Z."/>
            <person name="Harris H.M."/>
            <person name="McCann A."/>
            <person name="Guo C."/>
            <person name="Argimon S."/>
            <person name="Zhang W."/>
            <person name="Yang X."/>
            <person name="Jeffery I.B."/>
            <person name="Cooney J.C."/>
            <person name="Kagawa T.F."/>
            <person name="Liu W."/>
            <person name="Song Y."/>
            <person name="Salvetti E."/>
            <person name="Wrobel A."/>
            <person name="Rasinkangas P."/>
            <person name="Parkhill J."/>
            <person name="Rea M.C."/>
            <person name="O'Sullivan O."/>
            <person name="Ritari J."/>
            <person name="Douillard F.P."/>
            <person name="Paul Ross R."/>
            <person name="Yang R."/>
            <person name="Briner A.E."/>
            <person name="Felis G.E."/>
            <person name="de Vos W.M."/>
            <person name="Barrangou R."/>
            <person name="Klaenhammer T.R."/>
            <person name="Caufield P.W."/>
            <person name="Cui Y."/>
            <person name="Zhang H."/>
            <person name="O'Toole P.W."/>
        </authorList>
    </citation>
    <scope>NUCLEOTIDE SEQUENCE [LARGE SCALE GENOMIC DNA]</scope>
    <source>
        <strain evidence="10 11">DSM 15946</strain>
    </source>
</reference>
<evidence type="ECO:0000256" key="5">
    <source>
        <dbReference type="ARBA" id="ARBA00023154"/>
    </source>
</evidence>
<comment type="catalytic activity">
    <reaction evidence="7 8">
        <text>(2S,6S)-2,6-diaminopimelate = meso-2,6-diaminopimelate</text>
        <dbReference type="Rhea" id="RHEA:15393"/>
        <dbReference type="ChEBI" id="CHEBI:57609"/>
        <dbReference type="ChEBI" id="CHEBI:57791"/>
        <dbReference type="EC" id="5.1.1.7"/>
    </reaction>
</comment>
<feature type="binding site" evidence="8">
    <location>
        <begin position="223"/>
        <end position="224"/>
    </location>
    <ligand>
        <name>substrate</name>
    </ligand>
</feature>
<evidence type="ECO:0000313" key="10">
    <source>
        <dbReference type="EMBL" id="KRL92458.1"/>
    </source>
</evidence>
<dbReference type="AlphaFoldDB" id="A0A0R1ULR2"/>
<keyword evidence="8" id="KW-0963">Cytoplasm</keyword>
<evidence type="ECO:0000256" key="1">
    <source>
        <dbReference type="ARBA" id="ARBA00005196"/>
    </source>
</evidence>
<gene>
    <name evidence="8" type="primary">dapF</name>
    <name evidence="10" type="ORF">FC43_GL001905</name>
</gene>
<dbReference type="RefSeq" id="WP_056953311.1">
    <property type="nucleotide sequence ID" value="NZ_AZFK01000004.1"/>
</dbReference>
<dbReference type="Proteomes" id="UP000050816">
    <property type="component" value="Unassembled WGS sequence"/>
</dbReference>
<dbReference type="InterPro" id="IPR018510">
    <property type="entry name" value="DAP_epimerase_AS"/>
</dbReference>
<comment type="caution">
    <text evidence="8">Lacks conserved residue(s) required for the propagation of feature annotation.</text>
</comment>
<dbReference type="PATRIC" id="fig|1423760.3.peg.1994"/>
<dbReference type="PANTHER" id="PTHR31689">
    <property type="entry name" value="DIAMINOPIMELATE EPIMERASE, CHLOROPLASTIC"/>
    <property type="match status" value="1"/>
</dbReference>
<dbReference type="EC" id="5.1.1.7" evidence="3 8"/>
<dbReference type="GO" id="GO:0009089">
    <property type="term" value="P:lysine biosynthetic process via diaminopimelate"/>
    <property type="evidence" value="ECO:0007669"/>
    <property type="project" value="UniProtKB-UniRule"/>
</dbReference>
<comment type="function">
    <text evidence="8">Catalyzes the stereoinversion of LL-2,6-diaminopimelate (L,L-DAP) to meso-diaminopimelate (meso-DAP), a precursor of L-lysine and an essential component of the bacterial peptidoglycan.</text>
</comment>
<dbReference type="UniPathway" id="UPA00034">
    <property type="reaction ID" value="UER00025"/>
</dbReference>
<dbReference type="PROSITE" id="PS01326">
    <property type="entry name" value="DAP_EPIMERASE"/>
    <property type="match status" value="1"/>
</dbReference>
<evidence type="ECO:0000256" key="6">
    <source>
        <dbReference type="ARBA" id="ARBA00023235"/>
    </source>
</evidence>
<dbReference type="GO" id="GO:0008837">
    <property type="term" value="F:diaminopimelate epimerase activity"/>
    <property type="evidence" value="ECO:0007669"/>
    <property type="project" value="UniProtKB-UniRule"/>
</dbReference>
<comment type="caution">
    <text evidence="10">The sequence shown here is derived from an EMBL/GenBank/DDBJ whole genome shotgun (WGS) entry which is preliminary data.</text>
</comment>
<dbReference type="GO" id="GO:0005829">
    <property type="term" value="C:cytosol"/>
    <property type="evidence" value="ECO:0007669"/>
    <property type="project" value="TreeGrafter"/>
</dbReference>
<proteinExistence type="inferred from homology"/>